<protein>
    <recommendedName>
        <fullName evidence="3">TfoX N-terminal domain-containing protein</fullName>
    </recommendedName>
</protein>
<name>A0A975JYX3_9MYCO</name>
<sequence>MSEQPDAFFHDVAVTALSQPGVEPGTMMGFPCLRVDGAFFASCDHRTGDLIAKLPRPRVEELIDAGIGKPFAPAGRTFREWVLVDDRDEARWTALIDEARQFVSGQQ</sequence>
<accession>A0A975JYX3</accession>
<gene>
    <name evidence="1" type="ORF">F6B93_15290</name>
</gene>
<evidence type="ECO:0000313" key="1">
    <source>
        <dbReference type="EMBL" id="QUR68265.1"/>
    </source>
</evidence>
<dbReference type="RefSeq" id="WP_211695836.1">
    <property type="nucleotide sequence ID" value="NZ_CP046600.1"/>
</dbReference>
<dbReference type="Proteomes" id="UP000682202">
    <property type="component" value="Chromosome"/>
</dbReference>
<reference evidence="1" key="1">
    <citation type="submission" date="2019-12" db="EMBL/GenBank/DDBJ databases">
        <title>Mycobacterium spongiae sp. nov.</title>
        <authorList>
            <person name="Stinear T."/>
        </authorList>
    </citation>
    <scope>NUCLEOTIDE SEQUENCE</scope>
    <source>
        <strain evidence="1">FSD4b-SM</strain>
    </source>
</reference>
<dbReference type="EMBL" id="CP046600">
    <property type="protein sequence ID" value="QUR68265.1"/>
    <property type="molecule type" value="Genomic_DNA"/>
</dbReference>
<proteinExistence type="predicted"/>
<keyword evidence="2" id="KW-1185">Reference proteome</keyword>
<evidence type="ECO:0008006" key="3">
    <source>
        <dbReference type="Google" id="ProtNLM"/>
    </source>
</evidence>
<dbReference type="KEGG" id="mspg:F6B93_15290"/>
<dbReference type="AlphaFoldDB" id="A0A975JYX3"/>
<organism evidence="1 2">
    <name type="scientific">Mycobacterium spongiae</name>
    <dbReference type="NCBI Taxonomy" id="886343"/>
    <lineage>
        <taxon>Bacteria</taxon>
        <taxon>Bacillati</taxon>
        <taxon>Actinomycetota</taxon>
        <taxon>Actinomycetes</taxon>
        <taxon>Mycobacteriales</taxon>
        <taxon>Mycobacteriaceae</taxon>
        <taxon>Mycobacterium</taxon>
    </lineage>
</organism>
<evidence type="ECO:0000313" key="2">
    <source>
        <dbReference type="Proteomes" id="UP000682202"/>
    </source>
</evidence>